<dbReference type="Pfam" id="PF14145">
    <property type="entry name" value="YrhK"/>
    <property type="match status" value="1"/>
</dbReference>
<feature type="domain" description="YrhK" evidence="2">
    <location>
        <begin position="21"/>
        <end position="76"/>
    </location>
</feature>
<evidence type="ECO:0000313" key="4">
    <source>
        <dbReference type="Proteomes" id="UP000231259"/>
    </source>
</evidence>
<proteinExistence type="predicted"/>
<keyword evidence="1" id="KW-1133">Transmembrane helix</keyword>
<name>A0A2G8RC49_9RHOB</name>
<dbReference type="Proteomes" id="UP000231259">
    <property type="component" value="Unassembled WGS sequence"/>
</dbReference>
<keyword evidence="1" id="KW-0812">Transmembrane</keyword>
<sequence length="92" mass="10711">MKLFDHKNRERNDHTRRIYALYEIAHTAVDFLAAVSFLIGSVLFLFPDYETPAVWLFILGSVFFMAKPTLRLLREIQLYRMGQLDSLAGRSS</sequence>
<gene>
    <name evidence="3" type="ORF">P775_16175</name>
</gene>
<dbReference type="OrthoDB" id="5862062at2"/>
<reference evidence="3 4" key="1">
    <citation type="submission" date="2013-09" db="EMBL/GenBank/DDBJ databases">
        <title>Genome sequencing of Phaeobacter antarcticus sp. nov. SM1211.</title>
        <authorList>
            <person name="Zhang X.-Y."/>
            <person name="Liu C."/>
            <person name="Chen X.-L."/>
            <person name="Xie B.-B."/>
            <person name="Qin Q.-L."/>
            <person name="Rong J.-C."/>
            <person name="Zhang Y.-Z."/>
        </authorList>
    </citation>
    <scope>NUCLEOTIDE SEQUENCE [LARGE SCALE GENOMIC DNA]</scope>
    <source>
        <strain evidence="3 4">SM1211</strain>
    </source>
</reference>
<feature type="transmembrane region" description="Helical" evidence="1">
    <location>
        <begin position="21"/>
        <end position="46"/>
    </location>
</feature>
<dbReference type="AlphaFoldDB" id="A0A2G8RC49"/>
<protein>
    <recommendedName>
        <fullName evidence="2">YrhK domain-containing protein</fullName>
    </recommendedName>
</protein>
<dbReference type="RefSeq" id="WP_099911809.1">
    <property type="nucleotide sequence ID" value="NZ_AWWI01000111.1"/>
</dbReference>
<accession>A0A2G8RC49</accession>
<feature type="transmembrane region" description="Helical" evidence="1">
    <location>
        <begin position="52"/>
        <end position="73"/>
    </location>
</feature>
<evidence type="ECO:0000256" key="1">
    <source>
        <dbReference type="SAM" id="Phobius"/>
    </source>
</evidence>
<comment type="caution">
    <text evidence="3">The sequence shown here is derived from an EMBL/GenBank/DDBJ whole genome shotgun (WGS) entry which is preliminary data.</text>
</comment>
<evidence type="ECO:0000313" key="3">
    <source>
        <dbReference type="EMBL" id="PIL19117.1"/>
    </source>
</evidence>
<dbReference type="EMBL" id="AWWI01000111">
    <property type="protein sequence ID" value="PIL19117.1"/>
    <property type="molecule type" value="Genomic_DNA"/>
</dbReference>
<evidence type="ECO:0000259" key="2">
    <source>
        <dbReference type="Pfam" id="PF14145"/>
    </source>
</evidence>
<keyword evidence="1" id="KW-0472">Membrane</keyword>
<organism evidence="3 4">
    <name type="scientific">Puniceibacterium antarcticum</name>
    <dbReference type="NCBI Taxonomy" id="1206336"/>
    <lineage>
        <taxon>Bacteria</taxon>
        <taxon>Pseudomonadati</taxon>
        <taxon>Pseudomonadota</taxon>
        <taxon>Alphaproteobacteria</taxon>
        <taxon>Rhodobacterales</taxon>
        <taxon>Paracoccaceae</taxon>
        <taxon>Puniceibacterium</taxon>
    </lineage>
</organism>
<keyword evidence="4" id="KW-1185">Reference proteome</keyword>
<dbReference type="InterPro" id="IPR025424">
    <property type="entry name" value="YrhK_domain"/>
</dbReference>